<keyword evidence="4" id="KW-0479">Metal-binding</keyword>
<protein>
    <submittedName>
        <fullName evidence="12">Calcium-transporting ATPase</fullName>
        <ecNumber evidence="12">3.6.3.8</ecNumber>
    </submittedName>
</protein>
<dbReference type="InterPro" id="IPR001757">
    <property type="entry name" value="P_typ_ATPase"/>
</dbReference>
<dbReference type="AlphaFoldDB" id="A0A377ITW5"/>
<dbReference type="InterPro" id="IPR023298">
    <property type="entry name" value="ATPase_P-typ_TM_dom_sf"/>
</dbReference>
<feature type="transmembrane region" description="Helical" evidence="10">
    <location>
        <begin position="278"/>
        <end position="299"/>
    </location>
</feature>
<evidence type="ECO:0000256" key="3">
    <source>
        <dbReference type="ARBA" id="ARBA00022692"/>
    </source>
</evidence>
<organism evidence="12 13">
    <name type="scientific">Fluoribacter dumoffii</name>
    <dbReference type="NCBI Taxonomy" id="463"/>
    <lineage>
        <taxon>Bacteria</taxon>
        <taxon>Pseudomonadati</taxon>
        <taxon>Pseudomonadota</taxon>
        <taxon>Gammaproteobacteria</taxon>
        <taxon>Legionellales</taxon>
        <taxon>Legionellaceae</taxon>
        <taxon>Fluoribacter</taxon>
    </lineage>
</organism>
<dbReference type="InterPro" id="IPR008250">
    <property type="entry name" value="ATPase_P-typ_transduc_dom_A_sf"/>
</dbReference>
<dbReference type="Proteomes" id="UP000254554">
    <property type="component" value="Unassembled WGS sequence"/>
</dbReference>
<feature type="domain" description="Cation-transporting P-type ATPase N-terminal" evidence="11">
    <location>
        <begin position="4"/>
        <end position="78"/>
    </location>
</feature>
<accession>A0A377ITW5</accession>
<keyword evidence="9 10" id="KW-0472">Membrane</keyword>
<feature type="transmembrane region" description="Helical" evidence="10">
    <location>
        <begin position="82"/>
        <end position="103"/>
    </location>
</feature>
<dbReference type="Pfam" id="PF00122">
    <property type="entry name" value="E1-E2_ATPase"/>
    <property type="match status" value="1"/>
</dbReference>
<dbReference type="GO" id="GO:0046872">
    <property type="term" value="F:metal ion binding"/>
    <property type="evidence" value="ECO:0007669"/>
    <property type="project" value="UniProtKB-KW"/>
</dbReference>
<dbReference type="GO" id="GO:0046873">
    <property type="term" value="F:metal ion transmembrane transporter activity"/>
    <property type="evidence" value="ECO:0007669"/>
    <property type="project" value="UniProtKB-ARBA"/>
</dbReference>
<evidence type="ECO:0000256" key="2">
    <source>
        <dbReference type="ARBA" id="ARBA00022475"/>
    </source>
</evidence>
<comment type="subcellular location">
    <subcellularLocation>
        <location evidence="1">Cell membrane</location>
        <topology evidence="1">Multi-pass membrane protein</topology>
    </subcellularLocation>
</comment>
<dbReference type="GO" id="GO:0005524">
    <property type="term" value="F:ATP binding"/>
    <property type="evidence" value="ECO:0007669"/>
    <property type="project" value="UniProtKB-KW"/>
</dbReference>
<evidence type="ECO:0000256" key="8">
    <source>
        <dbReference type="ARBA" id="ARBA00022989"/>
    </source>
</evidence>
<dbReference type="GO" id="GO:0098662">
    <property type="term" value="P:inorganic cation transmembrane transport"/>
    <property type="evidence" value="ECO:0007669"/>
    <property type="project" value="UniProtKB-ARBA"/>
</dbReference>
<dbReference type="Pfam" id="PF00690">
    <property type="entry name" value="Cation_ATPase_N"/>
    <property type="match status" value="1"/>
</dbReference>
<dbReference type="EC" id="3.6.3.8" evidence="12"/>
<feature type="transmembrane region" description="Helical" evidence="10">
    <location>
        <begin position="246"/>
        <end position="266"/>
    </location>
</feature>
<evidence type="ECO:0000256" key="6">
    <source>
        <dbReference type="ARBA" id="ARBA00022840"/>
    </source>
</evidence>
<keyword evidence="7" id="KW-1278">Translocase</keyword>
<keyword evidence="13" id="KW-1185">Reference proteome</keyword>
<keyword evidence="2" id="KW-1003">Cell membrane</keyword>
<evidence type="ECO:0000259" key="11">
    <source>
        <dbReference type="SMART" id="SM00831"/>
    </source>
</evidence>
<dbReference type="SMART" id="SM00831">
    <property type="entry name" value="Cation_ATPase_N"/>
    <property type="match status" value="1"/>
</dbReference>
<dbReference type="FunFam" id="2.70.150.10:FF:000016">
    <property type="entry name" value="Calcium-transporting P-type ATPase putative"/>
    <property type="match status" value="1"/>
</dbReference>
<dbReference type="GO" id="GO:0015662">
    <property type="term" value="F:P-type ion transporter activity"/>
    <property type="evidence" value="ECO:0007669"/>
    <property type="project" value="UniProtKB-ARBA"/>
</dbReference>
<gene>
    <name evidence="12" type="primary">yloB_3</name>
    <name evidence="12" type="ORF">NCTC11370_03565</name>
</gene>
<dbReference type="SUPFAM" id="SSF81653">
    <property type="entry name" value="Calcium ATPase, transduction domain A"/>
    <property type="match status" value="1"/>
</dbReference>
<name>A0A377ITW5_9GAMM</name>
<proteinExistence type="predicted"/>
<dbReference type="InterPro" id="IPR004014">
    <property type="entry name" value="ATPase_P-typ_cation-transptr_N"/>
</dbReference>
<reference evidence="12 13" key="1">
    <citation type="submission" date="2018-06" db="EMBL/GenBank/DDBJ databases">
        <authorList>
            <consortium name="Pathogen Informatics"/>
            <person name="Doyle S."/>
        </authorList>
    </citation>
    <scope>NUCLEOTIDE SEQUENCE [LARGE SCALE GENOMIC DNA]</scope>
    <source>
        <strain evidence="12 13">NCTC11370</strain>
    </source>
</reference>
<dbReference type="GO" id="GO:0016887">
    <property type="term" value="F:ATP hydrolysis activity"/>
    <property type="evidence" value="ECO:0007669"/>
    <property type="project" value="InterPro"/>
</dbReference>
<keyword evidence="12" id="KW-0378">Hydrolase</keyword>
<sequence length="313" mass="33815">MVEQWHEKSPADMALLFQTDLSLGLSEKEAEQRLKEAGPNLLSQQKKTSPFLIFLQQFGSVVSWVLLGAVVVSFLLDEKADAIAILAIVILNAIIGFVLEYRVDRAMLALQQMAAPKATVLRDGHAKIIVASDVVPGDIILFESGDLIAADARLFELSALKINEAPLTGESLPVAKHLDFCAQDTPLADRKNMVFMGTSIADGTGRALVVATGMQTEMGHIAKMLGEASCDETPLQKKLNQVGSRLLWLCFFIVIAIFGLGLLRNIPIFKLFMSSVSLAVAAIPEGLPAVVTVVLALGVQRMVRLPVALCIRL</sequence>
<dbReference type="Gene3D" id="1.20.1110.10">
    <property type="entry name" value="Calcium-transporting ATPase, transmembrane domain"/>
    <property type="match status" value="1"/>
</dbReference>
<evidence type="ECO:0000256" key="9">
    <source>
        <dbReference type="ARBA" id="ARBA00023136"/>
    </source>
</evidence>
<dbReference type="GO" id="GO:0019829">
    <property type="term" value="F:ATPase-coupled monoatomic cation transmembrane transporter activity"/>
    <property type="evidence" value="ECO:0007669"/>
    <property type="project" value="UniProtKB-ARBA"/>
</dbReference>
<evidence type="ECO:0000256" key="7">
    <source>
        <dbReference type="ARBA" id="ARBA00022967"/>
    </source>
</evidence>
<keyword evidence="8 10" id="KW-1133">Transmembrane helix</keyword>
<dbReference type="Gene3D" id="2.70.150.10">
    <property type="entry name" value="Calcium-transporting ATPase, cytoplasmic transduction domain A"/>
    <property type="match status" value="1"/>
</dbReference>
<evidence type="ECO:0000313" key="13">
    <source>
        <dbReference type="Proteomes" id="UP000254554"/>
    </source>
</evidence>
<dbReference type="PANTHER" id="PTHR42861">
    <property type="entry name" value="CALCIUM-TRANSPORTING ATPASE"/>
    <property type="match status" value="1"/>
</dbReference>
<keyword evidence="5" id="KW-0547">Nucleotide-binding</keyword>
<feature type="transmembrane region" description="Helical" evidence="10">
    <location>
        <begin position="51"/>
        <end position="76"/>
    </location>
</feature>
<evidence type="ECO:0000256" key="5">
    <source>
        <dbReference type="ARBA" id="ARBA00022741"/>
    </source>
</evidence>
<dbReference type="EMBL" id="UGGT01000002">
    <property type="protein sequence ID" value="STO91587.1"/>
    <property type="molecule type" value="Genomic_DNA"/>
</dbReference>
<dbReference type="InterPro" id="IPR059000">
    <property type="entry name" value="ATPase_P-type_domA"/>
</dbReference>
<evidence type="ECO:0000256" key="4">
    <source>
        <dbReference type="ARBA" id="ARBA00022723"/>
    </source>
</evidence>
<dbReference type="NCBIfam" id="TIGR01494">
    <property type="entry name" value="ATPase_P-type"/>
    <property type="match status" value="1"/>
</dbReference>
<keyword evidence="6" id="KW-0067">ATP-binding</keyword>
<evidence type="ECO:0000256" key="10">
    <source>
        <dbReference type="SAM" id="Phobius"/>
    </source>
</evidence>
<keyword evidence="3 10" id="KW-0812">Transmembrane</keyword>
<evidence type="ECO:0000256" key="1">
    <source>
        <dbReference type="ARBA" id="ARBA00004651"/>
    </source>
</evidence>
<dbReference type="SUPFAM" id="SSF81665">
    <property type="entry name" value="Calcium ATPase, transmembrane domain M"/>
    <property type="match status" value="1"/>
</dbReference>
<dbReference type="GO" id="GO:0005886">
    <property type="term" value="C:plasma membrane"/>
    <property type="evidence" value="ECO:0007669"/>
    <property type="project" value="UniProtKB-SubCell"/>
</dbReference>
<evidence type="ECO:0000313" key="12">
    <source>
        <dbReference type="EMBL" id="STO91587.1"/>
    </source>
</evidence>